<dbReference type="CDD" id="cd00773">
    <property type="entry name" value="HisRS-like_core"/>
    <property type="match status" value="1"/>
</dbReference>
<feature type="binding site" evidence="4">
    <location>
        <begin position="80"/>
        <end position="82"/>
    </location>
    <ligand>
        <name>L-histidine</name>
        <dbReference type="ChEBI" id="CHEBI:57595"/>
    </ligand>
</feature>
<dbReference type="PIRSF" id="PIRSF001549">
    <property type="entry name" value="His-tRNA_synth"/>
    <property type="match status" value="1"/>
</dbReference>
<keyword evidence="3" id="KW-0547">Nucleotide-binding</keyword>
<dbReference type="Gene3D" id="3.30.930.10">
    <property type="entry name" value="Bira Bifunctional Protein, Domain 2"/>
    <property type="match status" value="1"/>
</dbReference>
<dbReference type="InterPro" id="IPR041715">
    <property type="entry name" value="HisRS-like_core"/>
</dbReference>
<dbReference type="NCBIfam" id="TIGR00442">
    <property type="entry name" value="hisS"/>
    <property type="match status" value="1"/>
</dbReference>
<dbReference type="AlphaFoldDB" id="A0A6M4JDJ9"/>
<dbReference type="InterPro" id="IPR004516">
    <property type="entry name" value="HisRS/HisZ"/>
</dbReference>
<evidence type="ECO:0000313" key="8">
    <source>
        <dbReference type="Proteomes" id="UP000502118"/>
    </source>
</evidence>
<keyword evidence="8" id="KW-1185">Reference proteome</keyword>
<dbReference type="GO" id="GO:0006427">
    <property type="term" value="P:histidyl-tRNA aminoacylation"/>
    <property type="evidence" value="ECO:0007669"/>
    <property type="project" value="UniProtKB-UniRule"/>
</dbReference>
<evidence type="ECO:0000256" key="3">
    <source>
        <dbReference type="HAMAP-Rule" id="MF_00127"/>
    </source>
</evidence>
<feature type="binding site" evidence="4">
    <location>
        <position position="124"/>
    </location>
    <ligand>
        <name>L-histidine</name>
        <dbReference type="ChEBI" id="CHEBI:57595"/>
    </ligand>
</feature>
<keyword evidence="3 7" id="KW-0436">Ligase</keyword>
<dbReference type="InterPro" id="IPR006195">
    <property type="entry name" value="aa-tRNA-synth_II"/>
</dbReference>
<evidence type="ECO:0000256" key="2">
    <source>
        <dbReference type="ARBA" id="ARBA00022840"/>
    </source>
</evidence>
<dbReference type="SUPFAM" id="SSF55681">
    <property type="entry name" value="Class II aaRS and biotin synthetases"/>
    <property type="match status" value="1"/>
</dbReference>
<feature type="coiled-coil region" evidence="5">
    <location>
        <begin position="193"/>
        <end position="246"/>
    </location>
</feature>
<keyword evidence="3" id="KW-0648">Protein biosynthesis</keyword>
<comment type="subunit">
    <text evidence="3">Homodimer.</text>
</comment>
<evidence type="ECO:0000256" key="4">
    <source>
        <dbReference type="PIRSR" id="PIRSR001549-1"/>
    </source>
</evidence>
<dbReference type="EMBL" id="CP053097">
    <property type="protein sequence ID" value="QJR44147.1"/>
    <property type="molecule type" value="Genomic_DNA"/>
</dbReference>
<dbReference type="Pfam" id="PF13393">
    <property type="entry name" value="tRNA-synt_His"/>
    <property type="match status" value="1"/>
</dbReference>
<organism evidence="7 8">
    <name type="scientific">Mycoplasma miroungirhinis</name>
    <dbReference type="NCBI Taxonomy" id="754516"/>
    <lineage>
        <taxon>Bacteria</taxon>
        <taxon>Bacillati</taxon>
        <taxon>Mycoplasmatota</taxon>
        <taxon>Mollicutes</taxon>
        <taxon>Mycoplasmataceae</taxon>
        <taxon>Mycoplasma</taxon>
    </lineage>
</organism>
<dbReference type="GO" id="GO:0004821">
    <property type="term" value="F:histidine-tRNA ligase activity"/>
    <property type="evidence" value="ECO:0007669"/>
    <property type="project" value="UniProtKB-UniRule"/>
</dbReference>
<accession>A0A6M4JDJ9</accession>
<feature type="binding site" evidence="4">
    <location>
        <position position="110"/>
    </location>
    <ligand>
        <name>L-histidine</name>
        <dbReference type="ChEBI" id="CHEBI:57595"/>
    </ligand>
</feature>
<dbReference type="GO" id="GO:0005737">
    <property type="term" value="C:cytoplasm"/>
    <property type="evidence" value="ECO:0007669"/>
    <property type="project" value="UniProtKB-SubCell"/>
</dbReference>
<evidence type="ECO:0000259" key="6">
    <source>
        <dbReference type="PROSITE" id="PS50862"/>
    </source>
</evidence>
<evidence type="ECO:0000256" key="1">
    <source>
        <dbReference type="ARBA" id="ARBA00008226"/>
    </source>
</evidence>
<comment type="subcellular location">
    <subcellularLocation>
        <location evidence="3">Cytoplasm</location>
    </subcellularLocation>
</comment>
<feature type="binding site" evidence="4">
    <location>
        <position position="255"/>
    </location>
    <ligand>
        <name>L-histidine</name>
        <dbReference type="ChEBI" id="CHEBI:57595"/>
    </ligand>
</feature>
<reference evidence="7 8" key="1">
    <citation type="submission" date="2020-05" db="EMBL/GenBank/DDBJ databases">
        <title>Novel Mycoplasma species detected in Mirounga angustirostris (northern elephant seal) from the USA.</title>
        <authorList>
            <person name="Volokhov D.V."/>
        </authorList>
    </citation>
    <scope>NUCLEOTIDE SEQUENCE [LARGE SCALE GENOMIC DNA]</scope>
    <source>
        <strain evidence="7 8">Mirounga ES2806-NAS</strain>
    </source>
</reference>
<dbReference type="InterPro" id="IPR045864">
    <property type="entry name" value="aa-tRNA-synth_II/BPL/LPL"/>
</dbReference>
<dbReference type="PANTHER" id="PTHR43707:SF1">
    <property type="entry name" value="HISTIDINE--TRNA LIGASE, MITOCHONDRIAL-RELATED"/>
    <property type="match status" value="1"/>
</dbReference>
<keyword evidence="5" id="KW-0175">Coiled coil</keyword>
<keyword evidence="3" id="KW-0963">Cytoplasm</keyword>
<dbReference type="HAMAP" id="MF_00127">
    <property type="entry name" value="His_tRNA_synth"/>
    <property type="match status" value="1"/>
</dbReference>
<gene>
    <name evidence="3" type="primary">hisS</name>
    <name evidence="7" type="ORF">HLA92_01720</name>
</gene>
<dbReference type="InterPro" id="IPR015807">
    <property type="entry name" value="His-tRNA-ligase"/>
</dbReference>
<evidence type="ECO:0000256" key="5">
    <source>
        <dbReference type="SAM" id="Coils"/>
    </source>
</evidence>
<comment type="catalytic activity">
    <reaction evidence="3">
        <text>tRNA(His) + L-histidine + ATP = L-histidyl-tRNA(His) + AMP + diphosphate + H(+)</text>
        <dbReference type="Rhea" id="RHEA:17313"/>
        <dbReference type="Rhea" id="RHEA-COMP:9665"/>
        <dbReference type="Rhea" id="RHEA-COMP:9689"/>
        <dbReference type="ChEBI" id="CHEBI:15378"/>
        <dbReference type="ChEBI" id="CHEBI:30616"/>
        <dbReference type="ChEBI" id="CHEBI:33019"/>
        <dbReference type="ChEBI" id="CHEBI:57595"/>
        <dbReference type="ChEBI" id="CHEBI:78442"/>
        <dbReference type="ChEBI" id="CHEBI:78527"/>
        <dbReference type="ChEBI" id="CHEBI:456215"/>
        <dbReference type="EC" id="6.1.1.21"/>
    </reaction>
</comment>
<evidence type="ECO:0000313" key="7">
    <source>
        <dbReference type="EMBL" id="QJR44147.1"/>
    </source>
</evidence>
<name>A0A6M4JDJ9_9MOLU</name>
<dbReference type="PANTHER" id="PTHR43707">
    <property type="entry name" value="HISTIDYL-TRNA SYNTHETASE"/>
    <property type="match status" value="1"/>
</dbReference>
<dbReference type="Gene3D" id="3.40.50.800">
    <property type="entry name" value="Anticodon-binding domain"/>
    <property type="match status" value="1"/>
</dbReference>
<dbReference type="SUPFAM" id="SSF52954">
    <property type="entry name" value="Class II aaRS ABD-related"/>
    <property type="match status" value="1"/>
</dbReference>
<dbReference type="InterPro" id="IPR036621">
    <property type="entry name" value="Anticodon-bd_dom_sf"/>
</dbReference>
<dbReference type="RefSeq" id="WP_171112929.1">
    <property type="nucleotide sequence ID" value="NZ_CP053097.1"/>
</dbReference>
<feature type="binding site" evidence="4">
    <location>
        <position position="128"/>
    </location>
    <ligand>
        <name>L-histidine</name>
        <dbReference type="ChEBI" id="CHEBI:57595"/>
    </ligand>
</feature>
<keyword evidence="2 3" id="KW-0067">ATP-binding</keyword>
<feature type="binding site" evidence="4">
    <location>
        <begin position="259"/>
        <end position="260"/>
    </location>
    <ligand>
        <name>L-histidine</name>
        <dbReference type="ChEBI" id="CHEBI:57595"/>
    </ligand>
</feature>
<protein>
    <recommendedName>
        <fullName evidence="3">Histidine--tRNA ligase</fullName>
        <ecNumber evidence="3">6.1.1.21</ecNumber>
    </recommendedName>
    <alternativeName>
        <fullName evidence="3">Histidyl-tRNA synthetase</fullName>
        <shortName evidence="3">HisRS</shortName>
    </alternativeName>
</protein>
<dbReference type="KEGG" id="mmio:HLA92_01720"/>
<keyword evidence="3" id="KW-0030">Aminoacyl-tRNA synthetase</keyword>
<dbReference type="PROSITE" id="PS50862">
    <property type="entry name" value="AA_TRNA_LIGASE_II"/>
    <property type="match status" value="1"/>
</dbReference>
<feature type="domain" description="Aminoacyl-transfer RNA synthetases class-II family profile" evidence="6">
    <location>
        <begin position="1"/>
        <end position="315"/>
    </location>
</feature>
<dbReference type="EC" id="6.1.1.21" evidence="3"/>
<dbReference type="GO" id="GO:0005524">
    <property type="term" value="F:ATP binding"/>
    <property type="evidence" value="ECO:0007669"/>
    <property type="project" value="UniProtKB-UniRule"/>
</dbReference>
<sequence>MYQRLKGTKDIFAKEAKVYEFIKNTFFDLVKKYNYQYLETPIIEATDLFVRSSGEFSDIVNKEMYVFNSKSGKSIALRPEATAPTIRAIIENKLTQNDIYKVFYYGNIYRYERPQKGRYREFRQGGIENLLPKSPELDFEILLLAHSFLEQLKIKDYVLQINNLGDDVTRKKYNEALVKYFQNHQNKLSAINQNRLNNNVLRILDDKEQANEEFIINAPKIIDFLSEKQKNNFQKLQDLLKQHNINYEINTSLVRGLDYYNDIVFEFVSNSQSLGSKSTILAGGRYDGMVKQFSGPDLNSIGFAFGVERLVEIILYNQKQYNLDENLDIFICYLNDEEKDEIINIASELRKEYSVEIYYEKMNLKKMFKKADKLKPKMLIFKELNTHLNQIKIKFLNLNKDIELSFTNVENFKTKINEVIYENTF</sequence>
<comment type="similarity">
    <text evidence="1 3">Belongs to the class-II aminoacyl-tRNA synthetase family.</text>
</comment>
<dbReference type="Proteomes" id="UP000502118">
    <property type="component" value="Chromosome"/>
</dbReference>
<proteinExistence type="inferred from homology"/>